<dbReference type="PROSITE" id="PS51722">
    <property type="entry name" value="G_TR_2"/>
    <property type="match status" value="1"/>
</dbReference>
<keyword evidence="13" id="KW-1185">Reference proteome</keyword>
<dbReference type="Pfam" id="PF00009">
    <property type="entry name" value="GTP_EFTU"/>
    <property type="match status" value="1"/>
</dbReference>
<evidence type="ECO:0000256" key="2">
    <source>
        <dbReference type="ARBA" id="ARBA00020675"/>
    </source>
</evidence>
<accession>A0A0C7NPI7</accession>
<dbReference type="Gene3D" id="3.40.50.300">
    <property type="entry name" value="P-loop containing nucleotide triphosphate hydrolases"/>
    <property type="match status" value="1"/>
</dbReference>
<sequence>MSKTRVYEIAKELGMNSKELIEILQEEFDIQVKSHMSTLEDETVEAIKELIEEMRETKKTEKKHKDLSKDAKELSKEEEEITELTEERTIKEIRLSEENLTLDKLAKVIGVEQNDIIKDMFLKGKILRPGQELDKNTVEEIALSYNTIVSFDSPKIEPEVVESDEEDLELQLAKRWIEIYEKEQDRLTNRPPVVTIMGHVDHGKTSLLDAIRHSHLAEKEEGGITQSIGAYQIEYKGEKITFIDTPGHEAFTEMRARGAQVTDIVVLVIAADDGVMPQTIEACNHAKSANVPIIVAINKIDKPNANIDLTKQQMVSKLNLVPEDWGGDTITVPISAKTSKGIDDLLEMIILVAELQDIKCIPDGKARAVIIESKVDKAMGPLGTVIVKDGILKTGDDFVAGATYGRVRRMINDKGQSVDEATPSTPVQVLGFNDVPSMHSILYVVDSKDEARTIAEKIRQRELEKSQSSNKRHIKLEDIMEMMQAQEKKTLNILLKASTYGEIEALKNAIQKFENPDIDIKIVHAGIGAISTSDIMLASASDAVVLGFRVKADSKAIKMAEAEGIQIRRYNIIFDLIDDLKKALEGMLEPEEKEEIIGYGVIKDEFKIKGIGKVAGVQVTEGQVLKNGGVRIYRNGSLVADVKIASLKHYKDEVKSIEAPKECGILFENYEDFSKGDELEFYKIVKVKRELNIEQGTK</sequence>
<dbReference type="GO" id="GO:0005829">
    <property type="term" value="C:cytosol"/>
    <property type="evidence" value="ECO:0007669"/>
    <property type="project" value="TreeGrafter"/>
</dbReference>
<feature type="binding site" evidence="8">
    <location>
        <begin position="244"/>
        <end position="248"/>
    </location>
    <ligand>
        <name>GTP</name>
        <dbReference type="ChEBI" id="CHEBI:37565"/>
    </ligand>
</feature>
<dbReference type="Pfam" id="PF22042">
    <property type="entry name" value="EF-G_D2"/>
    <property type="match status" value="1"/>
</dbReference>
<dbReference type="SUPFAM" id="SSF50447">
    <property type="entry name" value="Translation proteins"/>
    <property type="match status" value="2"/>
</dbReference>
<evidence type="ECO:0000259" key="11">
    <source>
        <dbReference type="PROSITE" id="PS51722"/>
    </source>
</evidence>
<dbReference type="InterPro" id="IPR006847">
    <property type="entry name" value="IF2_N"/>
</dbReference>
<dbReference type="SUPFAM" id="SSF52156">
    <property type="entry name" value="Initiation factor IF2/eIF5b, domain 3"/>
    <property type="match status" value="1"/>
</dbReference>
<name>A0A0C7NPI7_DEFTU</name>
<feature type="coiled-coil region" evidence="10">
    <location>
        <begin position="40"/>
        <end position="94"/>
    </location>
</feature>
<dbReference type="NCBIfam" id="TIGR00231">
    <property type="entry name" value="small_GTP"/>
    <property type="match status" value="1"/>
</dbReference>
<evidence type="ECO:0000313" key="13">
    <source>
        <dbReference type="Proteomes" id="UP000032809"/>
    </source>
</evidence>
<dbReference type="Gene3D" id="2.40.30.10">
    <property type="entry name" value="Translation factors"/>
    <property type="match status" value="2"/>
</dbReference>
<keyword evidence="3 8" id="KW-0396">Initiation factor</keyword>
<dbReference type="HOGENOM" id="CLU_006301_5_1_0"/>
<feature type="binding site" evidence="8">
    <location>
        <begin position="198"/>
        <end position="205"/>
    </location>
    <ligand>
        <name>GTP</name>
        <dbReference type="ChEBI" id="CHEBI:37565"/>
    </ligand>
</feature>
<keyword evidence="6 8" id="KW-0342">GTP-binding</keyword>
<dbReference type="CDD" id="cd03692">
    <property type="entry name" value="mtIF2_IVc"/>
    <property type="match status" value="1"/>
</dbReference>
<dbReference type="FunFam" id="2.40.30.10:FF:000054">
    <property type="entry name" value="Translation initiation factor IF-2"/>
    <property type="match status" value="1"/>
</dbReference>
<dbReference type="STRING" id="1006576.DTL3_0469"/>
<evidence type="ECO:0000256" key="4">
    <source>
        <dbReference type="ARBA" id="ARBA00022741"/>
    </source>
</evidence>
<evidence type="ECO:0000256" key="5">
    <source>
        <dbReference type="ARBA" id="ARBA00022917"/>
    </source>
</evidence>
<evidence type="ECO:0000313" key="12">
    <source>
        <dbReference type="EMBL" id="CEP77792.1"/>
    </source>
</evidence>
<feature type="domain" description="Tr-type G" evidence="11">
    <location>
        <begin position="189"/>
        <end position="357"/>
    </location>
</feature>
<dbReference type="InterPro" id="IPR036925">
    <property type="entry name" value="TIF_IF2_dom3_sf"/>
</dbReference>
<reference evidence="13" key="1">
    <citation type="submission" date="2014-11" db="EMBL/GenBank/DDBJ databases">
        <authorList>
            <person name="Wibberg D."/>
        </authorList>
    </citation>
    <scope>NUCLEOTIDE SEQUENCE [LARGE SCALE GENOMIC DNA]</scope>
    <source>
        <strain evidence="13">L3</strain>
    </source>
</reference>
<dbReference type="CDD" id="cd03702">
    <property type="entry name" value="IF2_mtIF2_II"/>
    <property type="match status" value="1"/>
</dbReference>
<comment type="function">
    <text evidence="7 8 9">One of the essential components for the initiation of protein synthesis. Protects formylmethionyl-tRNA from spontaneous hydrolysis and promotes its binding to the 30S ribosomal subunits. Also involved in the hydrolysis of GTP during the formation of the 70S ribosomal complex.</text>
</comment>
<evidence type="ECO:0000256" key="8">
    <source>
        <dbReference type="HAMAP-Rule" id="MF_00100"/>
    </source>
</evidence>
<evidence type="ECO:0000256" key="9">
    <source>
        <dbReference type="RuleBase" id="RU000644"/>
    </source>
</evidence>
<dbReference type="CDD" id="cd01887">
    <property type="entry name" value="IF2_eIF5B"/>
    <property type="match status" value="1"/>
</dbReference>
<keyword evidence="5 8" id="KW-0648">Protein biosynthesis</keyword>
<dbReference type="GO" id="GO:0003743">
    <property type="term" value="F:translation initiation factor activity"/>
    <property type="evidence" value="ECO:0007669"/>
    <property type="project" value="UniProtKB-UniRule"/>
</dbReference>
<keyword evidence="8" id="KW-0963">Cytoplasm</keyword>
<feature type="binding site" evidence="8">
    <location>
        <begin position="298"/>
        <end position="301"/>
    </location>
    <ligand>
        <name>GTP</name>
        <dbReference type="ChEBI" id="CHEBI:37565"/>
    </ligand>
</feature>
<dbReference type="GO" id="GO:0005525">
    <property type="term" value="F:GTP binding"/>
    <property type="evidence" value="ECO:0007669"/>
    <property type="project" value="UniProtKB-KW"/>
</dbReference>
<organism evidence="12 13">
    <name type="scientific">Defluviitoga tunisiensis</name>
    <dbReference type="NCBI Taxonomy" id="1006576"/>
    <lineage>
        <taxon>Bacteria</taxon>
        <taxon>Thermotogati</taxon>
        <taxon>Thermotogota</taxon>
        <taxon>Thermotogae</taxon>
        <taxon>Petrotogales</taxon>
        <taxon>Petrotogaceae</taxon>
        <taxon>Defluviitoga</taxon>
    </lineage>
</organism>
<dbReference type="EMBL" id="LN824141">
    <property type="protein sequence ID" value="CEP77792.1"/>
    <property type="molecule type" value="Genomic_DNA"/>
</dbReference>
<dbReference type="PANTHER" id="PTHR43381:SF5">
    <property type="entry name" value="TR-TYPE G DOMAIN-CONTAINING PROTEIN"/>
    <property type="match status" value="1"/>
</dbReference>
<dbReference type="InterPro" id="IPR044145">
    <property type="entry name" value="IF2_II"/>
</dbReference>
<dbReference type="OrthoDB" id="9811804at2"/>
<dbReference type="GO" id="GO:0003924">
    <property type="term" value="F:GTPase activity"/>
    <property type="evidence" value="ECO:0007669"/>
    <property type="project" value="UniProtKB-UniRule"/>
</dbReference>
<dbReference type="InterPro" id="IPR015760">
    <property type="entry name" value="TIF_IF2"/>
</dbReference>
<dbReference type="FunFam" id="3.40.50.300:FF:000019">
    <property type="entry name" value="Translation initiation factor IF-2"/>
    <property type="match status" value="1"/>
</dbReference>
<comment type="caution">
    <text evidence="8">Lacks conserved residue(s) required for the propagation of feature annotation.</text>
</comment>
<dbReference type="KEGG" id="dtn:DTL3_0469"/>
<dbReference type="FunFam" id="2.40.30.10:FF:000008">
    <property type="entry name" value="Translation initiation factor IF-2"/>
    <property type="match status" value="1"/>
</dbReference>
<dbReference type="SUPFAM" id="SSF52540">
    <property type="entry name" value="P-loop containing nucleoside triphosphate hydrolases"/>
    <property type="match status" value="1"/>
</dbReference>
<dbReference type="InterPro" id="IPR027417">
    <property type="entry name" value="P-loop_NTPase"/>
</dbReference>
<dbReference type="Gene3D" id="3.40.50.10050">
    <property type="entry name" value="Translation initiation factor IF- 2, domain 3"/>
    <property type="match status" value="1"/>
</dbReference>
<dbReference type="Pfam" id="PF11987">
    <property type="entry name" value="IF-2"/>
    <property type="match status" value="1"/>
</dbReference>
<dbReference type="HAMAP" id="MF_00100_B">
    <property type="entry name" value="IF_2_B"/>
    <property type="match status" value="1"/>
</dbReference>
<protein>
    <recommendedName>
        <fullName evidence="2 8">Translation initiation factor IF-2</fullName>
    </recommendedName>
</protein>
<keyword evidence="4 8" id="KW-0547">Nucleotide-binding</keyword>
<dbReference type="InterPro" id="IPR053905">
    <property type="entry name" value="EF-G-like_DII"/>
</dbReference>
<dbReference type="Gene3D" id="1.10.10.2480">
    <property type="match status" value="1"/>
</dbReference>
<dbReference type="InterPro" id="IPR009000">
    <property type="entry name" value="Transl_B-barrel_sf"/>
</dbReference>
<dbReference type="InterPro" id="IPR005225">
    <property type="entry name" value="Small_GTP-bd"/>
</dbReference>
<dbReference type="Proteomes" id="UP000032809">
    <property type="component" value="Chromosome I"/>
</dbReference>
<dbReference type="RefSeq" id="WP_045087356.1">
    <property type="nucleotide sequence ID" value="NZ_LN824141.1"/>
</dbReference>
<dbReference type="AlphaFoldDB" id="A0A0C7NPI7"/>
<keyword evidence="10" id="KW-0175">Coiled coil</keyword>
<dbReference type="PATRIC" id="fig|1006576.9.peg.461"/>
<dbReference type="Pfam" id="PF04760">
    <property type="entry name" value="IF2_N"/>
    <property type="match status" value="2"/>
</dbReference>
<dbReference type="FunFam" id="3.40.50.10050:FF:000001">
    <property type="entry name" value="Translation initiation factor IF-2"/>
    <property type="match status" value="1"/>
</dbReference>
<comment type="similarity">
    <text evidence="1 8 9">Belongs to the TRAFAC class translation factor GTPase superfamily. Classic translation factor GTPase family. IF-2 subfamily.</text>
</comment>
<evidence type="ECO:0000256" key="7">
    <source>
        <dbReference type="ARBA" id="ARBA00025162"/>
    </source>
</evidence>
<dbReference type="NCBIfam" id="TIGR00487">
    <property type="entry name" value="IF-2"/>
    <property type="match status" value="1"/>
</dbReference>
<dbReference type="InterPro" id="IPR000178">
    <property type="entry name" value="TF_IF2_bacterial-like"/>
</dbReference>
<proteinExistence type="inferred from homology"/>
<gene>
    <name evidence="8 12" type="primary">infB</name>
    <name evidence="12" type="ORF">DTL3_0469</name>
</gene>
<dbReference type="PANTHER" id="PTHR43381">
    <property type="entry name" value="TRANSLATION INITIATION FACTOR IF-2-RELATED"/>
    <property type="match status" value="1"/>
</dbReference>
<evidence type="ECO:0000256" key="6">
    <source>
        <dbReference type="ARBA" id="ARBA00023134"/>
    </source>
</evidence>
<dbReference type="InterPro" id="IPR000795">
    <property type="entry name" value="T_Tr_GTP-bd_dom"/>
</dbReference>
<comment type="subcellular location">
    <subcellularLocation>
        <location evidence="8">Cytoplasm</location>
    </subcellularLocation>
</comment>
<dbReference type="InterPro" id="IPR023115">
    <property type="entry name" value="TIF_IF2_dom3"/>
</dbReference>
<evidence type="ECO:0000256" key="10">
    <source>
        <dbReference type="SAM" id="Coils"/>
    </source>
</evidence>
<evidence type="ECO:0000256" key="1">
    <source>
        <dbReference type="ARBA" id="ARBA00007733"/>
    </source>
</evidence>
<evidence type="ECO:0000256" key="3">
    <source>
        <dbReference type="ARBA" id="ARBA00022540"/>
    </source>
</evidence>